<dbReference type="UniPathway" id="UPA00148">
    <property type="reaction ID" value="UER00236"/>
</dbReference>
<evidence type="ECO:0000256" key="6">
    <source>
        <dbReference type="ARBA" id="ARBA00005159"/>
    </source>
</evidence>
<keyword evidence="18" id="KW-1185">Reference proteome</keyword>
<dbReference type="EC" id="2.7.7.62" evidence="14"/>
<reference evidence="17 18" key="1">
    <citation type="journal article" date="2008" name="PLoS ONE">
        <title>Environmental adaptation: genomic analysis of the piezotolerant and psychrotolerant deep-sea iron reducing bacterium Shewanella piezotolerans WP3.</title>
        <authorList>
            <person name="Wang F."/>
            <person name="Wang J."/>
            <person name="Jian H."/>
            <person name="Zhang B."/>
            <person name="Li S."/>
            <person name="Wang F."/>
            <person name="Zeng X."/>
            <person name="Gao L."/>
            <person name="Bartlett D.H."/>
            <person name="Yu J."/>
            <person name="Hu S."/>
            <person name="Xiao X."/>
        </authorList>
    </citation>
    <scope>NUCLEOTIDE SEQUENCE [LARGE SCALE GENOMIC DNA]</scope>
    <source>
        <strain evidence="18">WP3 / JCM 13877</strain>
    </source>
</reference>
<keyword evidence="11 14" id="KW-0418">Kinase</keyword>
<evidence type="ECO:0000256" key="4">
    <source>
        <dbReference type="ARBA" id="ARBA00003889"/>
    </source>
</evidence>
<keyword evidence="13 14" id="KW-0342">GTP-binding</keyword>
<feature type="binding site" evidence="16">
    <location>
        <begin position="37"/>
        <end position="39"/>
    </location>
    <ligand>
        <name>GTP</name>
        <dbReference type="ChEBI" id="CHEBI:37565"/>
    </ligand>
</feature>
<feature type="binding site" evidence="16">
    <location>
        <begin position="54"/>
        <end position="57"/>
    </location>
    <ligand>
        <name>GTP</name>
        <dbReference type="ChEBI" id="CHEBI:37565"/>
    </ligand>
</feature>
<evidence type="ECO:0000256" key="14">
    <source>
        <dbReference type="PIRNR" id="PIRNR006135"/>
    </source>
</evidence>
<feature type="binding site" evidence="16">
    <location>
        <position position="68"/>
    </location>
    <ligand>
        <name>GTP</name>
        <dbReference type="ChEBI" id="CHEBI:37565"/>
    </ligand>
</feature>
<feature type="active site" description="GMP-histidine intermediate" evidence="15">
    <location>
        <position position="53"/>
    </location>
</feature>
<evidence type="ECO:0000313" key="18">
    <source>
        <dbReference type="Proteomes" id="UP000000753"/>
    </source>
</evidence>
<comment type="pathway">
    <text evidence="5 14">Cofactor biosynthesis; adenosylcobalamin biosynthesis; adenosylcobalamin from cob(II)yrinate a,c-diamide: step 6/7.</text>
</comment>
<dbReference type="CDD" id="cd00544">
    <property type="entry name" value="CobU"/>
    <property type="match status" value="1"/>
</dbReference>
<dbReference type="EMBL" id="CP000472">
    <property type="protein sequence ID" value="ACJ27801.1"/>
    <property type="molecule type" value="Genomic_DNA"/>
</dbReference>
<evidence type="ECO:0000256" key="5">
    <source>
        <dbReference type="ARBA" id="ARBA00004692"/>
    </source>
</evidence>
<keyword evidence="8 14" id="KW-0169">Cobalamin biosynthesis</keyword>
<dbReference type="GO" id="GO:0009236">
    <property type="term" value="P:cobalamin biosynthetic process"/>
    <property type="evidence" value="ECO:0007669"/>
    <property type="project" value="UniProtKB-UniRule"/>
</dbReference>
<evidence type="ECO:0000256" key="8">
    <source>
        <dbReference type="ARBA" id="ARBA00022573"/>
    </source>
</evidence>
<dbReference type="Proteomes" id="UP000000753">
    <property type="component" value="Chromosome"/>
</dbReference>
<feature type="binding site" evidence="16">
    <location>
        <position position="90"/>
    </location>
    <ligand>
        <name>GTP</name>
        <dbReference type="ChEBI" id="CHEBI:37565"/>
    </ligand>
</feature>
<dbReference type="PANTHER" id="PTHR34848">
    <property type="match status" value="1"/>
</dbReference>
<evidence type="ECO:0000256" key="16">
    <source>
        <dbReference type="PIRSR" id="PIRSR006135-2"/>
    </source>
</evidence>
<protein>
    <recommendedName>
        <fullName evidence="14">Bifunctional adenosylcobalamin biosynthesis protein</fullName>
        <ecNumber evidence="14">2.7.1.156</ecNumber>
        <ecNumber evidence="14">2.7.7.62</ecNumber>
    </recommendedName>
</protein>
<name>B8CJ39_SHEPW</name>
<dbReference type="PIRSF" id="PIRSF006135">
    <property type="entry name" value="CobU"/>
    <property type="match status" value="1"/>
</dbReference>
<dbReference type="PANTHER" id="PTHR34848:SF1">
    <property type="entry name" value="BIFUNCTIONAL ADENOSYLCOBALAMIN BIOSYNTHESIS PROTEIN COBU"/>
    <property type="match status" value="1"/>
</dbReference>
<dbReference type="GO" id="GO:0005525">
    <property type="term" value="F:GTP binding"/>
    <property type="evidence" value="ECO:0007669"/>
    <property type="project" value="UniProtKB-UniRule"/>
</dbReference>
<dbReference type="InterPro" id="IPR003203">
    <property type="entry name" value="CobU/CobP"/>
</dbReference>
<dbReference type="NCBIfam" id="NF004469">
    <property type="entry name" value="PRK05800.1"/>
    <property type="match status" value="1"/>
</dbReference>
<evidence type="ECO:0000256" key="12">
    <source>
        <dbReference type="ARBA" id="ARBA00022840"/>
    </source>
</evidence>
<feature type="binding site" evidence="16">
    <location>
        <begin position="7"/>
        <end position="14"/>
    </location>
    <ligand>
        <name>GTP</name>
        <dbReference type="ChEBI" id="CHEBI:37565"/>
    </ligand>
</feature>
<evidence type="ECO:0000256" key="13">
    <source>
        <dbReference type="ARBA" id="ARBA00023134"/>
    </source>
</evidence>
<comment type="catalytic activity">
    <reaction evidence="1 14">
        <text>adenosylcob(III)inamide + ATP = adenosylcob(III)inamide phosphate + ADP + H(+)</text>
        <dbReference type="Rhea" id="RHEA:15769"/>
        <dbReference type="ChEBI" id="CHEBI:2480"/>
        <dbReference type="ChEBI" id="CHEBI:15378"/>
        <dbReference type="ChEBI" id="CHEBI:30616"/>
        <dbReference type="ChEBI" id="CHEBI:58502"/>
        <dbReference type="ChEBI" id="CHEBI:456216"/>
        <dbReference type="EC" id="2.7.1.156"/>
    </reaction>
</comment>
<evidence type="ECO:0000256" key="3">
    <source>
        <dbReference type="ARBA" id="ARBA00001522"/>
    </source>
</evidence>
<dbReference type="RefSeq" id="WP_020911179.1">
    <property type="nucleotide sequence ID" value="NC_011566.1"/>
</dbReference>
<accession>B8CJ39</accession>
<dbReference type="Gene3D" id="3.40.50.300">
    <property type="entry name" value="P-loop containing nucleotide triphosphate hydrolases"/>
    <property type="match status" value="1"/>
</dbReference>
<comment type="similarity">
    <text evidence="7 14">Belongs to the CobU/CobP family.</text>
</comment>
<proteinExistence type="inferred from homology"/>
<evidence type="ECO:0000313" key="17">
    <source>
        <dbReference type="EMBL" id="ACJ27801.1"/>
    </source>
</evidence>
<sequence>MIHLVLGGARSGKSRFAEQLVANWQLNTPKAEYIYVATAQALDKEMQARIAHHKAQRQSAALGWQTIESPLHLSATLNKYANVNSVILVDCLTLWLTNHLLDEASDWRTVKADLLTSLESFPGQLILVSNEVGNGIVPMGELSRRFVDEAGWLHQDIAALADNVTLVTAGLPLSLKST</sequence>
<dbReference type="EC" id="2.7.1.156" evidence="14"/>
<dbReference type="GO" id="GO:0008820">
    <property type="term" value="F:cobinamide phosphate guanylyltransferase activity"/>
    <property type="evidence" value="ECO:0007669"/>
    <property type="project" value="UniProtKB-UniRule"/>
</dbReference>
<evidence type="ECO:0000256" key="10">
    <source>
        <dbReference type="ARBA" id="ARBA00022741"/>
    </source>
</evidence>
<organism evidence="17 18">
    <name type="scientific">Shewanella piezotolerans (strain WP3 / JCM 13877)</name>
    <dbReference type="NCBI Taxonomy" id="225849"/>
    <lineage>
        <taxon>Bacteria</taxon>
        <taxon>Pseudomonadati</taxon>
        <taxon>Pseudomonadota</taxon>
        <taxon>Gammaproteobacteria</taxon>
        <taxon>Alteromonadales</taxon>
        <taxon>Shewanellaceae</taxon>
        <taxon>Shewanella</taxon>
    </lineage>
</organism>
<dbReference type="KEGG" id="swp:swp_0998"/>
<evidence type="ECO:0000256" key="7">
    <source>
        <dbReference type="ARBA" id="ARBA00007490"/>
    </source>
</evidence>
<evidence type="ECO:0000256" key="9">
    <source>
        <dbReference type="ARBA" id="ARBA00022679"/>
    </source>
</evidence>
<comment type="catalytic activity">
    <reaction evidence="2 14">
        <text>adenosylcob(III)inamide phosphate + GTP + H(+) = adenosylcob(III)inamide-GDP + diphosphate</text>
        <dbReference type="Rhea" id="RHEA:22712"/>
        <dbReference type="ChEBI" id="CHEBI:15378"/>
        <dbReference type="ChEBI" id="CHEBI:33019"/>
        <dbReference type="ChEBI" id="CHEBI:37565"/>
        <dbReference type="ChEBI" id="CHEBI:58502"/>
        <dbReference type="ChEBI" id="CHEBI:60487"/>
        <dbReference type="EC" id="2.7.7.62"/>
    </reaction>
</comment>
<keyword evidence="12 14" id="KW-0067">ATP-binding</keyword>
<dbReference type="HOGENOM" id="CLU_094161_0_1_6"/>
<dbReference type="eggNOG" id="COG2087">
    <property type="taxonomic scope" value="Bacteria"/>
</dbReference>
<evidence type="ECO:0000256" key="2">
    <source>
        <dbReference type="ARBA" id="ARBA00000711"/>
    </source>
</evidence>
<evidence type="ECO:0000256" key="1">
    <source>
        <dbReference type="ARBA" id="ARBA00000312"/>
    </source>
</evidence>
<comment type="function">
    <text evidence="4 14">Catalyzes ATP-dependent phosphorylation of adenosylcobinamide and addition of GMP to adenosylcobinamide phosphate.</text>
</comment>
<dbReference type="OrthoDB" id="9788370at2"/>
<comment type="pathway">
    <text evidence="6 14">Cofactor biosynthesis; adenosylcobalamin biosynthesis; adenosylcobalamin from cob(II)yrinate a,c-diamide: step 5/7.</text>
</comment>
<dbReference type="InterPro" id="IPR027417">
    <property type="entry name" value="P-loop_NTPase"/>
</dbReference>
<keyword evidence="10 14" id="KW-0547">Nucleotide-binding</keyword>
<evidence type="ECO:0000256" key="11">
    <source>
        <dbReference type="ARBA" id="ARBA00022777"/>
    </source>
</evidence>
<dbReference type="AlphaFoldDB" id="B8CJ39"/>
<keyword evidence="9 14" id="KW-0808">Transferase</keyword>
<gene>
    <name evidence="17" type="ordered locus">swp_0998</name>
</gene>
<dbReference type="Pfam" id="PF02283">
    <property type="entry name" value="CobU"/>
    <property type="match status" value="1"/>
</dbReference>
<evidence type="ECO:0000256" key="15">
    <source>
        <dbReference type="PIRSR" id="PIRSR006135-1"/>
    </source>
</evidence>
<dbReference type="STRING" id="225849.swp_0998"/>
<comment type="catalytic activity">
    <reaction evidence="3">
        <text>adenosylcob(III)inamide + GTP = adenosylcob(III)inamide phosphate + GDP + H(+)</text>
        <dbReference type="Rhea" id="RHEA:15765"/>
        <dbReference type="ChEBI" id="CHEBI:2480"/>
        <dbReference type="ChEBI" id="CHEBI:15378"/>
        <dbReference type="ChEBI" id="CHEBI:37565"/>
        <dbReference type="ChEBI" id="CHEBI:58189"/>
        <dbReference type="ChEBI" id="CHEBI:58502"/>
        <dbReference type="EC" id="2.7.1.156"/>
    </reaction>
</comment>
<dbReference type="GO" id="GO:0043752">
    <property type="term" value="F:adenosylcobinamide kinase activity"/>
    <property type="evidence" value="ECO:0007669"/>
    <property type="project" value="UniProtKB-EC"/>
</dbReference>
<dbReference type="GO" id="GO:0005524">
    <property type="term" value="F:ATP binding"/>
    <property type="evidence" value="ECO:0007669"/>
    <property type="project" value="UniProtKB-UniRule"/>
</dbReference>
<dbReference type="SUPFAM" id="SSF52540">
    <property type="entry name" value="P-loop containing nucleoside triphosphate hydrolases"/>
    <property type="match status" value="1"/>
</dbReference>